<gene>
    <name evidence="9" type="ORF">DYB36_005756</name>
</gene>
<dbReference type="VEuPathDB" id="FungiDB:H257_13480"/>
<dbReference type="Proteomes" id="UP000265427">
    <property type="component" value="Unassembled WGS sequence"/>
</dbReference>
<feature type="transmembrane region" description="Helical" evidence="8">
    <location>
        <begin position="112"/>
        <end position="132"/>
    </location>
</feature>
<keyword evidence="3" id="KW-0813">Transport</keyword>
<feature type="transmembrane region" description="Helical" evidence="8">
    <location>
        <begin position="902"/>
        <end position="921"/>
    </location>
</feature>
<feature type="transmembrane region" description="Helical" evidence="8">
    <location>
        <begin position="459"/>
        <end position="481"/>
    </location>
</feature>
<dbReference type="AlphaFoldDB" id="A0A397AMZ1"/>
<sequence>MTKSDIVRRVTLATDTAIDGGANDGKERLVVPPTPVASMAIPQTPHMSATRSLPTVVASFCLWFGHLRDVFGLQFLVLVSMVYFVQGFGSFSGLSVSFLMKDTMHLQPVESQAILTTAAFPWSIKPLFGILSDSLPLCGYRRKSYLIGINLLGCLATFLLHDVSAGTSVSRLTILLLCTRLATAMSDVIIDALVVERARLDPLNGANDLQSLTWSVMAVGGILGSLLAGPATSHLGPHTVFILAAIAPCIVLALATLMQEDRCDRLARGCSTLASEQVKLVWTTLKVPAIWKSVVFMFVSQACTPSFDQIQFYYAVEVLKFSPEFLGNVGALGFVFLLVGTLVYNAWFKVMPFRAILMRAQICLAVVSVSEVLLVTRSNIKMGISDGWFVLLESMFGEVVGRLIGMPVLVLCAKLCPRGIEGTFFALLMANMNLSYTVSGYWGAILADWLGIASQKYDLLWVAILIRSSMMLLPLGFLWMLPDHDPADEVEVATRHTVVPATDDATINDDDEAGMLGDKKQRSDVTSRDMEADGVHREGFSDEAPLYSIHSRKGGGRRDAASEDKAVTSPTATRRTSSDDYDAGKHGKDLDHDDDPDHPANDPVDKGESPVGGSIRSRVAAWARKLRETFGVPFLSLIGTVYFVQGFNSFSSFALGYLIKDVMKLQPADSQAVMTATGIPWGIKPVYGILSDSLPLFGYRRKSYLVLMNMVGIAAFYSLYSITPDSSISFLMLILIGSSASTAVSDVIIDALVVERARLDPKDGTFHPSFISSSFHRASSVGATDLQSLTWCMMALGGILGSLLAGPATSHLGPNMVFLLASVGPITLFFLSCSMSETRAATRSKSCPQVAREQVRLLCQALRIPVVWRAALFLFSATAISPSFGQIQFYFLTEELHFSEEFLGNMGALGFVFLMVGTIVYNSCFKDVPFRTMFFFAHIGLALVSLAEVLLVTRRNLDLGIPDKWFVIGDAIISDIIGRMKSMPLLVLCAKLCPKGIEGTFFALLMSISNMAWTVSSFWGASLCAHLGIARNAYENLWMAITIRSVMKIVPIFFLCLLPTIDPQDEVDAMTSRPDGDSSDYESTVGSDYASSTLGANVADLEMDDPVEHDEFLKDKLHP</sequence>
<evidence type="ECO:0000256" key="1">
    <source>
        <dbReference type="ARBA" id="ARBA00004141"/>
    </source>
</evidence>
<feature type="transmembrane region" description="Helical" evidence="8">
    <location>
        <begin position="240"/>
        <end position="258"/>
    </location>
</feature>
<evidence type="ECO:0000256" key="8">
    <source>
        <dbReference type="SAM" id="Phobius"/>
    </source>
</evidence>
<dbReference type="InterPro" id="IPR004324">
    <property type="entry name" value="FBT"/>
</dbReference>
<feature type="transmembrane region" description="Helical" evidence="8">
    <location>
        <begin position="816"/>
        <end position="835"/>
    </location>
</feature>
<feature type="transmembrane region" description="Helical" evidence="8">
    <location>
        <begin position="388"/>
        <end position="411"/>
    </location>
</feature>
<feature type="transmembrane region" description="Helical" evidence="8">
    <location>
        <begin position="75"/>
        <end position="100"/>
    </location>
</feature>
<dbReference type="SUPFAM" id="SSF103473">
    <property type="entry name" value="MFS general substrate transporter"/>
    <property type="match status" value="2"/>
</dbReference>
<dbReference type="GO" id="GO:0016020">
    <property type="term" value="C:membrane"/>
    <property type="evidence" value="ECO:0007669"/>
    <property type="project" value="UniProtKB-SubCell"/>
</dbReference>
<dbReference type="VEuPathDB" id="FungiDB:H257_13481"/>
<dbReference type="EMBL" id="QUSZ01005538">
    <property type="protein sequence ID" value="RHY09253.1"/>
    <property type="molecule type" value="Genomic_DNA"/>
</dbReference>
<feature type="transmembrane region" description="Helical" evidence="8">
    <location>
        <begin position="1041"/>
        <end position="1061"/>
    </location>
</feature>
<feature type="transmembrane region" description="Helical" evidence="8">
    <location>
        <begin position="866"/>
        <end position="890"/>
    </location>
</feature>
<keyword evidence="4 8" id="KW-0812">Transmembrane</keyword>
<dbReference type="NCBIfam" id="TIGR00788">
    <property type="entry name" value="fbt"/>
    <property type="match status" value="2"/>
</dbReference>
<evidence type="ECO:0000313" key="9">
    <source>
        <dbReference type="EMBL" id="RHY09253.1"/>
    </source>
</evidence>
<evidence type="ECO:0000256" key="7">
    <source>
        <dbReference type="SAM" id="MobiDB-lite"/>
    </source>
</evidence>
<feature type="transmembrane region" description="Helical" evidence="8">
    <location>
        <begin position="144"/>
        <end position="160"/>
    </location>
</feature>
<feature type="compositionally biased region" description="Basic and acidic residues" evidence="7">
    <location>
        <begin position="517"/>
        <end position="540"/>
    </location>
</feature>
<dbReference type="Pfam" id="PF03092">
    <property type="entry name" value="BT1"/>
    <property type="match status" value="2"/>
</dbReference>
<evidence type="ECO:0000256" key="4">
    <source>
        <dbReference type="ARBA" id="ARBA00022692"/>
    </source>
</evidence>
<feature type="transmembrane region" description="Helical" evidence="8">
    <location>
        <begin position="933"/>
        <end position="953"/>
    </location>
</feature>
<dbReference type="InterPro" id="IPR036259">
    <property type="entry name" value="MFS_trans_sf"/>
</dbReference>
<dbReference type="CDD" id="cd17484">
    <property type="entry name" value="MFS_FBT"/>
    <property type="match status" value="2"/>
</dbReference>
<evidence type="ECO:0000256" key="2">
    <source>
        <dbReference type="ARBA" id="ARBA00007015"/>
    </source>
</evidence>
<dbReference type="Gene3D" id="1.20.1250.20">
    <property type="entry name" value="MFS general substrate transporter like domains"/>
    <property type="match status" value="2"/>
</dbReference>
<keyword evidence="6 8" id="KW-0472">Membrane</keyword>
<dbReference type="PANTHER" id="PTHR31585:SF6">
    <property type="entry name" value="FOLATE-BIOPTERIN TRANSPORTER 2-RELATED"/>
    <property type="match status" value="1"/>
</dbReference>
<feature type="transmembrane region" description="Helical" evidence="8">
    <location>
        <begin position="325"/>
        <end position="344"/>
    </location>
</feature>
<feature type="region of interest" description="Disordered" evidence="7">
    <location>
        <begin position="503"/>
        <end position="613"/>
    </location>
</feature>
<name>A0A397AMZ1_APHAT</name>
<evidence type="ECO:0000313" key="10">
    <source>
        <dbReference type="Proteomes" id="UP000265427"/>
    </source>
</evidence>
<protein>
    <submittedName>
        <fullName evidence="9">Uncharacterized protein</fullName>
    </submittedName>
</protein>
<feature type="transmembrane region" description="Helical" evidence="8">
    <location>
        <begin position="728"/>
        <end position="753"/>
    </location>
</feature>
<keyword evidence="5 8" id="KW-1133">Transmembrane helix</keyword>
<feature type="transmembrane region" description="Helical" evidence="8">
    <location>
        <begin position="634"/>
        <end position="659"/>
    </location>
</feature>
<evidence type="ECO:0000256" key="5">
    <source>
        <dbReference type="ARBA" id="ARBA00022989"/>
    </source>
</evidence>
<comment type="subcellular location">
    <subcellularLocation>
        <location evidence="1">Membrane</location>
        <topology evidence="1">Multi-pass membrane protein</topology>
    </subcellularLocation>
</comment>
<proteinExistence type="inferred from homology"/>
<feature type="region of interest" description="Disordered" evidence="7">
    <location>
        <begin position="1068"/>
        <end position="1089"/>
    </location>
</feature>
<comment type="caution">
    <text evidence="9">The sequence shown here is derived from an EMBL/GenBank/DDBJ whole genome shotgun (WGS) entry which is preliminary data.</text>
</comment>
<feature type="transmembrane region" description="Helical" evidence="8">
    <location>
        <begin position="789"/>
        <end position="810"/>
    </location>
</feature>
<feature type="transmembrane region" description="Helical" evidence="8">
    <location>
        <begin position="423"/>
        <end position="447"/>
    </location>
</feature>
<feature type="transmembrane region" description="Helical" evidence="8">
    <location>
        <begin position="704"/>
        <end position="722"/>
    </location>
</feature>
<feature type="compositionally biased region" description="Basic and acidic residues" evidence="7">
    <location>
        <begin position="576"/>
        <end position="608"/>
    </location>
</feature>
<organism evidence="9 10">
    <name type="scientific">Aphanomyces astaci</name>
    <name type="common">Crayfish plague agent</name>
    <dbReference type="NCBI Taxonomy" id="112090"/>
    <lineage>
        <taxon>Eukaryota</taxon>
        <taxon>Sar</taxon>
        <taxon>Stramenopiles</taxon>
        <taxon>Oomycota</taxon>
        <taxon>Saprolegniomycetes</taxon>
        <taxon>Saprolegniales</taxon>
        <taxon>Verrucalvaceae</taxon>
        <taxon>Aphanomyces</taxon>
    </lineage>
</organism>
<evidence type="ECO:0000256" key="3">
    <source>
        <dbReference type="ARBA" id="ARBA00022448"/>
    </source>
</evidence>
<dbReference type="PANTHER" id="PTHR31585">
    <property type="entry name" value="FOLATE-BIOPTERIN TRANSPORTER 1, CHLOROPLASTIC"/>
    <property type="match status" value="1"/>
</dbReference>
<dbReference type="InterPro" id="IPR039309">
    <property type="entry name" value="BT1"/>
</dbReference>
<feature type="transmembrane region" description="Helical" evidence="8">
    <location>
        <begin position="356"/>
        <end position="376"/>
    </location>
</feature>
<feature type="compositionally biased region" description="Basic and acidic residues" evidence="7">
    <location>
        <begin position="556"/>
        <end position="566"/>
    </location>
</feature>
<reference evidence="9 10" key="1">
    <citation type="submission" date="2018-08" db="EMBL/GenBank/DDBJ databases">
        <title>Aphanomyces genome sequencing and annotation.</title>
        <authorList>
            <person name="Minardi D."/>
            <person name="Oidtmann B."/>
            <person name="Van Der Giezen M."/>
            <person name="Studholme D.J."/>
        </authorList>
    </citation>
    <scope>NUCLEOTIDE SEQUENCE [LARGE SCALE GENOMIC DNA]</scope>
    <source>
        <strain evidence="9 10">Kv</strain>
    </source>
</reference>
<feature type="transmembrane region" description="Helical" evidence="8">
    <location>
        <begin position="965"/>
        <end position="989"/>
    </location>
</feature>
<accession>A0A397AMZ1</accession>
<comment type="similarity">
    <text evidence="2">Belongs to the major facilitator superfamily. Folate-biopterin transporter (TC 2.A.71) family.</text>
</comment>
<evidence type="ECO:0000256" key="6">
    <source>
        <dbReference type="ARBA" id="ARBA00023136"/>
    </source>
</evidence>
<feature type="transmembrane region" description="Helical" evidence="8">
    <location>
        <begin position="1001"/>
        <end position="1021"/>
    </location>
</feature>